<comment type="caution">
    <text evidence="2">The sequence shown here is derived from an EMBL/GenBank/DDBJ whole genome shotgun (WGS) entry which is preliminary data.</text>
</comment>
<evidence type="ECO:0000313" key="2">
    <source>
        <dbReference type="EMBL" id="MCJ0763446.1"/>
    </source>
</evidence>
<protein>
    <submittedName>
        <fullName evidence="2">Uncharacterized protein</fullName>
    </submittedName>
</protein>
<gene>
    <name evidence="2" type="ORF">MMF98_09515</name>
</gene>
<keyword evidence="3" id="KW-1185">Reference proteome</keyword>
<evidence type="ECO:0000313" key="3">
    <source>
        <dbReference type="Proteomes" id="UP001139447"/>
    </source>
</evidence>
<feature type="region of interest" description="Disordered" evidence="1">
    <location>
        <begin position="1"/>
        <end position="21"/>
    </location>
</feature>
<proteinExistence type="predicted"/>
<dbReference type="Proteomes" id="UP001139447">
    <property type="component" value="Unassembled WGS sequence"/>
</dbReference>
<organism evidence="2 3">
    <name type="scientific">Variovorax terrae</name>
    <dbReference type="NCBI Taxonomy" id="2923278"/>
    <lineage>
        <taxon>Bacteria</taxon>
        <taxon>Pseudomonadati</taxon>
        <taxon>Pseudomonadota</taxon>
        <taxon>Betaproteobacteria</taxon>
        <taxon>Burkholderiales</taxon>
        <taxon>Comamonadaceae</taxon>
        <taxon>Variovorax</taxon>
    </lineage>
</organism>
<dbReference type="AlphaFoldDB" id="A0A9X2AQQ3"/>
<evidence type="ECO:0000256" key="1">
    <source>
        <dbReference type="SAM" id="MobiDB-lite"/>
    </source>
</evidence>
<dbReference type="RefSeq" id="WP_243306037.1">
    <property type="nucleotide sequence ID" value="NZ_JALGBI010000001.1"/>
</dbReference>
<accession>A0A9X2AQQ3</accession>
<sequence length="370" mass="40306">MATFLSSRSASTRPQPAAAGLRLPPGIVQPFDLRILNDDLHVMVFFAGHPDYEAVEAMVSRTEQQGGWSVRAILTRHDQTQIDHVNDPEAVVARGAAPLEREVCHSEMEIESSFVEGLPRLSVAFISHRGERVVLTVQAAFAPNAQRGGVSDPGRHAADSSLPLMLRGRSSIAGPGTAVTIGGVAYPVSPWRYGAPSHQTWLHGFYTERHQLGLLRAGTRTLTLLEQPKVLAPGECWRYRLEGAAEPDWVYRIERRQGEQLDVMLGATRRVERFSVQLGDAGALFLRGVECAPAPEEEALQLSFPMPGRFALGIGPAQGLVTGQAESDGRQLRLKPEIPAWAVERSIDLRASRDGALWTLRCSIGSSSSV</sequence>
<feature type="compositionally biased region" description="Polar residues" evidence="1">
    <location>
        <begin position="1"/>
        <end position="14"/>
    </location>
</feature>
<dbReference type="EMBL" id="JALGBI010000001">
    <property type="protein sequence ID" value="MCJ0763446.1"/>
    <property type="molecule type" value="Genomic_DNA"/>
</dbReference>
<name>A0A9X2AQQ3_9BURK</name>
<reference evidence="2" key="1">
    <citation type="submission" date="2022-03" db="EMBL/GenBank/DDBJ databases">
        <authorList>
            <person name="Woo C.Y."/>
        </authorList>
    </citation>
    <scope>NUCLEOTIDE SEQUENCE</scope>
    <source>
        <strain evidence="2">CYS-02</strain>
    </source>
</reference>